<organism evidence="2 3">
    <name type="scientific">Populus alba x Populus x berolinensis</name>
    <dbReference type="NCBI Taxonomy" id="444605"/>
    <lineage>
        <taxon>Eukaryota</taxon>
        <taxon>Viridiplantae</taxon>
        <taxon>Streptophyta</taxon>
        <taxon>Embryophyta</taxon>
        <taxon>Tracheophyta</taxon>
        <taxon>Spermatophyta</taxon>
        <taxon>Magnoliopsida</taxon>
        <taxon>eudicotyledons</taxon>
        <taxon>Gunneridae</taxon>
        <taxon>Pentapetalae</taxon>
        <taxon>rosids</taxon>
        <taxon>fabids</taxon>
        <taxon>Malpighiales</taxon>
        <taxon>Salicaceae</taxon>
        <taxon>Saliceae</taxon>
        <taxon>Populus</taxon>
    </lineage>
</organism>
<reference evidence="2 3" key="1">
    <citation type="journal article" date="2023" name="Mol. Ecol. Resour.">
        <title>Chromosome-level genome assembly of a triploid poplar Populus alba 'Berolinensis'.</title>
        <authorList>
            <person name="Chen S."/>
            <person name="Yu Y."/>
            <person name="Wang X."/>
            <person name="Wang S."/>
            <person name="Zhang T."/>
            <person name="Zhou Y."/>
            <person name="He R."/>
            <person name="Meng N."/>
            <person name="Wang Y."/>
            <person name="Liu W."/>
            <person name="Liu Z."/>
            <person name="Liu J."/>
            <person name="Guo Q."/>
            <person name="Huang H."/>
            <person name="Sederoff R.R."/>
            <person name="Wang G."/>
            <person name="Qu G."/>
            <person name="Chen S."/>
        </authorList>
    </citation>
    <scope>NUCLEOTIDE SEQUENCE [LARGE SCALE GENOMIC DNA]</scope>
    <source>
        <strain evidence="2">SC-2020</strain>
    </source>
</reference>
<protein>
    <submittedName>
        <fullName evidence="2">Uncharacterized protein</fullName>
    </submittedName>
</protein>
<evidence type="ECO:0000313" key="2">
    <source>
        <dbReference type="EMBL" id="KAJ7010143.1"/>
    </source>
</evidence>
<keyword evidence="3" id="KW-1185">Reference proteome</keyword>
<dbReference type="AlphaFoldDB" id="A0AAD6RJQ1"/>
<name>A0AAD6RJQ1_9ROSI</name>
<dbReference type="Proteomes" id="UP001164929">
    <property type="component" value="Chromosome 1"/>
</dbReference>
<sequence>MHLCISHMSAQLQKNHLNQRELGVSVFTKDGFSPLENEVCEVWRRHHVTLEKFWVLESSVHCFALLIYVSTFPFTVLWLILDLELSPKRAIFCNLPLPPLVEQLSSASIMWVYLVLPFLPCPERLLPLLVHLCSSAKANGIRCALFSHHEDRQRAFQICASHLKL</sequence>
<keyword evidence="1" id="KW-1133">Transmembrane helix</keyword>
<keyword evidence="1" id="KW-0812">Transmembrane</keyword>
<dbReference type="EMBL" id="JAQIZT010000001">
    <property type="protein sequence ID" value="KAJ7010143.1"/>
    <property type="molecule type" value="Genomic_DNA"/>
</dbReference>
<evidence type="ECO:0000256" key="1">
    <source>
        <dbReference type="SAM" id="Phobius"/>
    </source>
</evidence>
<keyword evidence="1" id="KW-0472">Membrane</keyword>
<feature type="transmembrane region" description="Helical" evidence="1">
    <location>
        <begin position="53"/>
        <end position="80"/>
    </location>
</feature>
<proteinExistence type="predicted"/>
<gene>
    <name evidence="2" type="ORF">NC653_000777</name>
</gene>
<accession>A0AAD6RJQ1</accession>
<comment type="caution">
    <text evidence="2">The sequence shown here is derived from an EMBL/GenBank/DDBJ whole genome shotgun (WGS) entry which is preliminary data.</text>
</comment>
<evidence type="ECO:0000313" key="3">
    <source>
        <dbReference type="Proteomes" id="UP001164929"/>
    </source>
</evidence>